<dbReference type="GO" id="GO:0016757">
    <property type="term" value="F:glycosyltransferase activity"/>
    <property type="evidence" value="ECO:0007669"/>
    <property type="project" value="UniProtKB-KW"/>
</dbReference>
<dbReference type="Pfam" id="PF03734">
    <property type="entry name" value="YkuD"/>
    <property type="match status" value="1"/>
</dbReference>
<feature type="active site" description="Proton donor/acceptor" evidence="9">
    <location>
        <position position="155"/>
    </location>
</feature>
<feature type="domain" description="L,D-TPase catalytic" evidence="10">
    <location>
        <begin position="67"/>
        <end position="197"/>
    </location>
</feature>
<dbReference type="GO" id="GO:0071972">
    <property type="term" value="F:peptidoglycan L,D-transpeptidase activity"/>
    <property type="evidence" value="ECO:0007669"/>
    <property type="project" value="TreeGrafter"/>
</dbReference>
<dbReference type="UniPathway" id="UPA00219"/>
<dbReference type="AlphaFoldDB" id="A0A6J4KXQ4"/>
<dbReference type="PANTHER" id="PTHR30582:SF24">
    <property type="entry name" value="L,D-TRANSPEPTIDASE ERFK_SRFK-RELATED"/>
    <property type="match status" value="1"/>
</dbReference>
<evidence type="ECO:0000313" key="11">
    <source>
        <dbReference type="EMBL" id="CAA9313991.1"/>
    </source>
</evidence>
<organism evidence="11">
    <name type="scientific">uncultured Gemmatimonadota bacterium</name>
    <dbReference type="NCBI Taxonomy" id="203437"/>
    <lineage>
        <taxon>Bacteria</taxon>
        <taxon>Pseudomonadati</taxon>
        <taxon>Gemmatimonadota</taxon>
        <taxon>environmental samples</taxon>
    </lineage>
</organism>
<comment type="similarity">
    <text evidence="2">Belongs to the YkuD family.</text>
</comment>
<evidence type="ECO:0000256" key="8">
    <source>
        <dbReference type="ARBA" id="ARBA00023316"/>
    </source>
</evidence>
<dbReference type="InterPro" id="IPR038063">
    <property type="entry name" value="Transpep_catalytic_dom"/>
</dbReference>
<evidence type="ECO:0000256" key="7">
    <source>
        <dbReference type="ARBA" id="ARBA00022984"/>
    </source>
</evidence>
<evidence type="ECO:0000256" key="2">
    <source>
        <dbReference type="ARBA" id="ARBA00005992"/>
    </source>
</evidence>
<dbReference type="InterPro" id="IPR050979">
    <property type="entry name" value="LD-transpeptidase"/>
</dbReference>
<comment type="pathway">
    <text evidence="1 9">Cell wall biogenesis; peptidoglycan biosynthesis.</text>
</comment>
<dbReference type="GO" id="GO:0018104">
    <property type="term" value="P:peptidoglycan-protein cross-linking"/>
    <property type="evidence" value="ECO:0007669"/>
    <property type="project" value="TreeGrafter"/>
</dbReference>
<evidence type="ECO:0000256" key="3">
    <source>
        <dbReference type="ARBA" id="ARBA00022676"/>
    </source>
</evidence>
<dbReference type="InterPro" id="IPR005490">
    <property type="entry name" value="LD_TPept_cat_dom"/>
</dbReference>
<feature type="active site" description="Nucleophile" evidence="9">
    <location>
        <position position="171"/>
    </location>
</feature>
<gene>
    <name evidence="11" type="ORF">AVDCRST_MAG89-1304</name>
</gene>
<dbReference type="CDD" id="cd16913">
    <property type="entry name" value="YkuD_like"/>
    <property type="match status" value="1"/>
</dbReference>
<protein>
    <recommendedName>
        <fullName evidence="10">L,D-TPase catalytic domain-containing protein</fullName>
    </recommendedName>
</protein>
<dbReference type="PANTHER" id="PTHR30582">
    <property type="entry name" value="L,D-TRANSPEPTIDASE"/>
    <property type="match status" value="1"/>
</dbReference>
<sequence>MGDPNPLAANGIGLMKTNRWLLALALVAPALAPESGRAQMALSRDSGLIVSSVEAAIARPARRMENFSVVVDVSDRVLYVMSGQRVVRSYPVSVGEAGYDTPTGQFTIRRMIWNPDWRPPPSAWARDKKYEAPGSPGNPMGRVKMFFREPDFYIHGTGLTSSLGNARSHGCIRMRNIDAVELARLVMVNGGEPKNDAWFQETVAQKENMRPVTLATPVTFRVRE</sequence>
<proteinExistence type="inferred from homology"/>
<evidence type="ECO:0000256" key="6">
    <source>
        <dbReference type="ARBA" id="ARBA00022960"/>
    </source>
</evidence>
<dbReference type="PROSITE" id="PS52029">
    <property type="entry name" value="LD_TPASE"/>
    <property type="match status" value="1"/>
</dbReference>
<dbReference type="Gene3D" id="2.40.440.10">
    <property type="entry name" value="L,D-transpeptidase catalytic domain-like"/>
    <property type="match status" value="1"/>
</dbReference>
<dbReference type="EMBL" id="CADCTV010000287">
    <property type="protein sequence ID" value="CAA9313991.1"/>
    <property type="molecule type" value="Genomic_DNA"/>
</dbReference>
<evidence type="ECO:0000256" key="4">
    <source>
        <dbReference type="ARBA" id="ARBA00022679"/>
    </source>
</evidence>
<keyword evidence="7 9" id="KW-0573">Peptidoglycan synthesis</keyword>
<evidence type="ECO:0000256" key="9">
    <source>
        <dbReference type="PROSITE-ProRule" id="PRU01373"/>
    </source>
</evidence>
<dbReference type="GO" id="GO:0071555">
    <property type="term" value="P:cell wall organization"/>
    <property type="evidence" value="ECO:0007669"/>
    <property type="project" value="UniProtKB-UniRule"/>
</dbReference>
<evidence type="ECO:0000259" key="10">
    <source>
        <dbReference type="PROSITE" id="PS52029"/>
    </source>
</evidence>
<keyword evidence="4" id="KW-0808">Transferase</keyword>
<keyword evidence="8 9" id="KW-0961">Cell wall biogenesis/degradation</keyword>
<accession>A0A6J4KXQ4</accession>
<evidence type="ECO:0000256" key="1">
    <source>
        <dbReference type="ARBA" id="ARBA00004752"/>
    </source>
</evidence>
<keyword evidence="3" id="KW-0328">Glycosyltransferase</keyword>
<evidence type="ECO:0000256" key="5">
    <source>
        <dbReference type="ARBA" id="ARBA00022801"/>
    </source>
</evidence>
<dbReference type="SUPFAM" id="SSF141523">
    <property type="entry name" value="L,D-transpeptidase catalytic domain-like"/>
    <property type="match status" value="1"/>
</dbReference>
<reference evidence="11" key="1">
    <citation type="submission" date="2020-02" db="EMBL/GenBank/DDBJ databases">
        <authorList>
            <person name="Meier V. D."/>
        </authorList>
    </citation>
    <scope>NUCLEOTIDE SEQUENCE</scope>
    <source>
        <strain evidence="11">AVDCRST_MAG89</strain>
    </source>
</reference>
<dbReference type="GO" id="GO:0008360">
    <property type="term" value="P:regulation of cell shape"/>
    <property type="evidence" value="ECO:0007669"/>
    <property type="project" value="UniProtKB-UniRule"/>
</dbReference>
<name>A0A6J4KXQ4_9BACT</name>
<keyword evidence="5" id="KW-0378">Hydrolase</keyword>
<keyword evidence="6 9" id="KW-0133">Cell shape</keyword>
<dbReference type="GO" id="GO:0005576">
    <property type="term" value="C:extracellular region"/>
    <property type="evidence" value="ECO:0007669"/>
    <property type="project" value="TreeGrafter"/>
</dbReference>